<evidence type="ECO:0000256" key="10">
    <source>
        <dbReference type="ARBA" id="ARBA00022882"/>
    </source>
</evidence>
<feature type="transmembrane region" description="Helical" evidence="15">
    <location>
        <begin position="138"/>
        <end position="157"/>
    </location>
</feature>
<evidence type="ECO:0000256" key="4">
    <source>
        <dbReference type="ARBA" id="ARBA00022448"/>
    </source>
</evidence>
<feature type="transmembrane region" description="Helical" evidence="15">
    <location>
        <begin position="169"/>
        <end position="194"/>
    </location>
</feature>
<dbReference type="Pfam" id="PF00520">
    <property type="entry name" value="Ion_trans"/>
    <property type="match status" value="1"/>
</dbReference>
<evidence type="ECO:0000256" key="8">
    <source>
        <dbReference type="ARBA" id="ARBA00022737"/>
    </source>
</evidence>
<keyword evidence="11 15" id="KW-1133">Transmembrane helix</keyword>
<keyword evidence="4" id="KW-0813">Transport</keyword>
<dbReference type="Gene3D" id="1.20.120.350">
    <property type="entry name" value="Voltage-gated potassium channels. Chain C"/>
    <property type="match status" value="1"/>
</dbReference>
<keyword evidence="8" id="KW-0677">Repeat</keyword>
<comment type="subunit">
    <text evidence="3">Homodimer.</text>
</comment>
<evidence type="ECO:0000259" key="16">
    <source>
        <dbReference type="Pfam" id="PF00520"/>
    </source>
</evidence>
<keyword evidence="14" id="KW-0407">Ion channel</keyword>
<dbReference type="InterPro" id="IPR044581">
    <property type="entry name" value="TPC1_plant"/>
</dbReference>
<evidence type="ECO:0000313" key="17">
    <source>
        <dbReference type="EMBL" id="RYR43370.1"/>
    </source>
</evidence>
<evidence type="ECO:0000256" key="12">
    <source>
        <dbReference type="ARBA" id="ARBA00023065"/>
    </source>
</evidence>
<accession>A0A445BXB5</accession>
<gene>
    <name evidence="17" type="ORF">Ahy_A08g039791</name>
</gene>
<dbReference type="GO" id="GO:0005774">
    <property type="term" value="C:vacuolar membrane"/>
    <property type="evidence" value="ECO:0007669"/>
    <property type="project" value="TreeGrafter"/>
</dbReference>
<keyword evidence="13 15" id="KW-0472">Membrane</keyword>
<dbReference type="InterPro" id="IPR027359">
    <property type="entry name" value="Volt_channel_dom_sf"/>
</dbReference>
<organism evidence="17 18">
    <name type="scientific">Arachis hypogaea</name>
    <name type="common">Peanut</name>
    <dbReference type="NCBI Taxonomy" id="3818"/>
    <lineage>
        <taxon>Eukaryota</taxon>
        <taxon>Viridiplantae</taxon>
        <taxon>Streptophyta</taxon>
        <taxon>Embryophyta</taxon>
        <taxon>Tracheophyta</taxon>
        <taxon>Spermatophyta</taxon>
        <taxon>Magnoliopsida</taxon>
        <taxon>eudicotyledons</taxon>
        <taxon>Gunneridae</taxon>
        <taxon>Pentapetalae</taxon>
        <taxon>rosids</taxon>
        <taxon>fabids</taxon>
        <taxon>Fabales</taxon>
        <taxon>Fabaceae</taxon>
        <taxon>Papilionoideae</taxon>
        <taxon>50 kb inversion clade</taxon>
        <taxon>dalbergioids sensu lato</taxon>
        <taxon>Dalbergieae</taxon>
        <taxon>Pterocarpus clade</taxon>
        <taxon>Arachis</taxon>
    </lineage>
</organism>
<comment type="subcellular location">
    <subcellularLocation>
        <location evidence="1">Membrane</location>
        <topology evidence="1">Multi-pass membrane protein</topology>
    </subcellularLocation>
</comment>
<evidence type="ECO:0000256" key="3">
    <source>
        <dbReference type="ARBA" id="ARBA00011738"/>
    </source>
</evidence>
<evidence type="ECO:0000256" key="11">
    <source>
        <dbReference type="ARBA" id="ARBA00022989"/>
    </source>
</evidence>
<dbReference type="FunFam" id="1.10.287.70:FF:000129">
    <property type="entry name" value="Two pore calcium channel protein 1"/>
    <property type="match status" value="1"/>
</dbReference>
<keyword evidence="10" id="KW-0851">Voltage-gated channel</keyword>
<evidence type="ECO:0000256" key="13">
    <source>
        <dbReference type="ARBA" id="ARBA00023136"/>
    </source>
</evidence>
<keyword evidence="12" id="KW-0406">Ion transport</keyword>
<feature type="domain" description="Ion transport" evidence="16">
    <location>
        <begin position="1"/>
        <end position="199"/>
    </location>
</feature>
<protein>
    <recommendedName>
        <fullName evidence="16">Ion transport domain-containing protein</fullName>
    </recommendedName>
</protein>
<evidence type="ECO:0000256" key="1">
    <source>
        <dbReference type="ARBA" id="ARBA00004141"/>
    </source>
</evidence>
<evidence type="ECO:0000256" key="15">
    <source>
        <dbReference type="SAM" id="Phobius"/>
    </source>
</evidence>
<keyword evidence="5" id="KW-0109">Calcium transport</keyword>
<dbReference type="GO" id="GO:0034702">
    <property type="term" value="C:monoatomic ion channel complex"/>
    <property type="evidence" value="ECO:0007669"/>
    <property type="project" value="UniProtKB-KW"/>
</dbReference>
<feature type="transmembrane region" description="Helical" evidence="15">
    <location>
        <begin position="89"/>
        <end position="110"/>
    </location>
</feature>
<evidence type="ECO:0000256" key="14">
    <source>
        <dbReference type="ARBA" id="ARBA00023303"/>
    </source>
</evidence>
<dbReference type="PANTHER" id="PTHR46988">
    <property type="entry name" value="TWO PORE CALCIUM CHANNEL PROTEIN 1"/>
    <property type="match status" value="1"/>
</dbReference>
<dbReference type="GO" id="GO:0005245">
    <property type="term" value="F:voltage-gated calcium channel activity"/>
    <property type="evidence" value="ECO:0007669"/>
    <property type="project" value="InterPro"/>
</dbReference>
<keyword evidence="7 15" id="KW-0812">Transmembrane</keyword>
<comment type="caution">
    <text evidence="17">The sequence shown here is derived from an EMBL/GenBank/DDBJ whole genome shotgun (WGS) entry which is preliminary data.</text>
</comment>
<dbReference type="EMBL" id="SDMP01000008">
    <property type="protein sequence ID" value="RYR43370.1"/>
    <property type="molecule type" value="Genomic_DNA"/>
</dbReference>
<dbReference type="GO" id="GO:0019722">
    <property type="term" value="P:calcium-mediated signaling"/>
    <property type="evidence" value="ECO:0007669"/>
    <property type="project" value="UniProtKB-ARBA"/>
</dbReference>
<keyword evidence="6" id="KW-0107">Calcium channel</keyword>
<evidence type="ECO:0000256" key="9">
    <source>
        <dbReference type="ARBA" id="ARBA00022837"/>
    </source>
</evidence>
<dbReference type="PANTHER" id="PTHR46988:SF2">
    <property type="entry name" value="TWO PORE CALCIUM CHANNEL PROTEIN 1"/>
    <property type="match status" value="1"/>
</dbReference>
<sequence length="235" mass="27011">MALKVYAYGFENYWRDGQNRFDFVITWIIVIGETITFASPDDQTFFSNGEWIRYLLLARMLRLIRLLMHVKQFRGFVATFLTLLPSLTPYFGIIFCVLCIYCSVGVQIFGGLVNAGNPKLLASDLADNDYLLFNFNDYPNGMVTLFNLVVMGNWQVWMQSYKELTGTSWTYVYFISFYLVTVLLLLNLVVAFVLEAFFAEMELESPDTCDEQDKDAGKSHFLSCEAYTDLSGLLK</sequence>
<keyword evidence="18" id="KW-1185">Reference proteome</keyword>
<dbReference type="InterPro" id="IPR005821">
    <property type="entry name" value="Ion_trans_dom"/>
</dbReference>
<dbReference type="GO" id="GO:0000325">
    <property type="term" value="C:plant-type vacuole"/>
    <property type="evidence" value="ECO:0007669"/>
    <property type="project" value="TreeGrafter"/>
</dbReference>
<evidence type="ECO:0000256" key="6">
    <source>
        <dbReference type="ARBA" id="ARBA00022673"/>
    </source>
</evidence>
<dbReference type="AlphaFoldDB" id="A0A445BXB5"/>
<dbReference type="SUPFAM" id="SSF81324">
    <property type="entry name" value="Voltage-gated potassium channels"/>
    <property type="match status" value="1"/>
</dbReference>
<dbReference type="Gene3D" id="1.10.287.70">
    <property type="match status" value="1"/>
</dbReference>
<reference evidence="17 18" key="1">
    <citation type="submission" date="2019-01" db="EMBL/GenBank/DDBJ databases">
        <title>Sequencing of cultivated peanut Arachis hypogaea provides insights into genome evolution and oil improvement.</title>
        <authorList>
            <person name="Chen X."/>
        </authorList>
    </citation>
    <scope>NUCLEOTIDE SEQUENCE [LARGE SCALE GENOMIC DNA]</scope>
    <source>
        <strain evidence="18">cv. Fuhuasheng</strain>
        <tissue evidence="17">Leaves</tissue>
    </source>
</reference>
<evidence type="ECO:0000256" key="2">
    <source>
        <dbReference type="ARBA" id="ARBA00009286"/>
    </source>
</evidence>
<name>A0A445BXB5_ARAHY</name>
<feature type="transmembrane region" description="Helical" evidence="15">
    <location>
        <begin position="21"/>
        <end position="39"/>
    </location>
</feature>
<evidence type="ECO:0000256" key="5">
    <source>
        <dbReference type="ARBA" id="ARBA00022568"/>
    </source>
</evidence>
<keyword evidence="9" id="KW-0106">Calcium</keyword>
<comment type="similarity">
    <text evidence="2">Belongs to the calcium channel alpha-1 subunit (TC 1.A.1.11) family. Two pore calcium channel subfamily.</text>
</comment>
<proteinExistence type="inferred from homology"/>
<evidence type="ECO:0000313" key="18">
    <source>
        <dbReference type="Proteomes" id="UP000289738"/>
    </source>
</evidence>
<evidence type="ECO:0000256" key="7">
    <source>
        <dbReference type="ARBA" id="ARBA00022692"/>
    </source>
</evidence>
<dbReference type="Proteomes" id="UP000289738">
    <property type="component" value="Chromosome A08"/>
</dbReference>